<keyword evidence="2" id="KW-0547">Nucleotide-binding</keyword>
<evidence type="ECO:0000256" key="1">
    <source>
        <dbReference type="ARBA" id="ARBA00022598"/>
    </source>
</evidence>
<evidence type="ECO:0000256" key="5">
    <source>
        <dbReference type="ARBA" id="ARBA00024227"/>
    </source>
</evidence>
<dbReference type="GO" id="GO:0005524">
    <property type="term" value="F:ATP binding"/>
    <property type="evidence" value="ECO:0007669"/>
    <property type="project" value="UniProtKB-KW"/>
</dbReference>
<dbReference type="Pfam" id="PF02237">
    <property type="entry name" value="BPL_C"/>
    <property type="match status" value="1"/>
</dbReference>
<feature type="domain" description="BPL/LPL catalytic" evidence="6">
    <location>
        <begin position="1"/>
        <end position="167"/>
    </location>
</feature>
<dbReference type="PROSITE" id="PS51733">
    <property type="entry name" value="BPL_LPL_CATALYTIC"/>
    <property type="match status" value="1"/>
</dbReference>
<keyword evidence="4" id="KW-0092">Biotin</keyword>
<evidence type="ECO:0000256" key="3">
    <source>
        <dbReference type="ARBA" id="ARBA00022840"/>
    </source>
</evidence>
<dbReference type="InterPro" id="IPR045864">
    <property type="entry name" value="aa-tRNA-synth_II/BPL/LPL"/>
</dbReference>
<dbReference type="SUPFAM" id="SSF50037">
    <property type="entry name" value="C-terminal domain of transcriptional repressors"/>
    <property type="match status" value="1"/>
</dbReference>
<dbReference type="Pfam" id="PF03099">
    <property type="entry name" value="BPL_LplA_LipB"/>
    <property type="match status" value="1"/>
</dbReference>
<accession>A0A0S7YB17</accession>
<keyword evidence="1" id="KW-0436">Ligase</keyword>
<name>A0A0S7YB17_UNCT6</name>
<comment type="caution">
    <text evidence="7">The sequence shown here is derived from an EMBL/GenBank/DDBJ whole genome shotgun (WGS) entry which is preliminary data.</text>
</comment>
<sequence>MIKKIIRFKEVSSTQDIAKRFIRKHEEIAIASLSQKRGRGRHGRIWFSPTGGLYLSLVLFPKKRLTSIPLLASLSIIRALEDFGFSKLTVRWPNDVLINDKKICGVICEQFTNALICGVGLNVNVETFSRNVENATSLKLEAGKDFEIDTILKKIIGKFNPLYRELQQEGLKIKEVLNYISGIGESAQVITAHKTITGTVYDIDDDWALLLRDNAGIIRKLYYGDVKRLVW</sequence>
<gene>
    <name evidence="7" type="ORF">AMJ52_08300</name>
</gene>
<evidence type="ECO:0000259" key="6">
    <source>
        <dbReference type="PROSITE" id="PS51733"/>
    </source>
</evidence>
<dbReference type="EMBL" id="LJNI01000118">
    <property type="protein sequence ID" value="KPJ71846.1"/>
    <property type="molecule type" value="Genomic_DNA"/>
</dbReference>
<dbReference type="GO" id="GO:0005737">
    <property type="term" value="C:cytoplasm"/>
    <property type="evidence" value="ECO:0007669"/>
    <property type="project" value="TreeGrafter"/>
</dbReference>
<dbReference type="InterPro" id="IPR003142">
    <property type="entry name" value="BPL_C"/>
</dbReference>
<dbReference type="InterPro" id="IPR008988">
    <property type="entry name" value="Transcriptional_repressor_C"/>
</dbReference>
<dbReference type="GO" id="GO:0004077">
    <property type="term" value="F:biotin--[biotin carboxyl-carrier protein] ligase activity"/>
    <property type="evidence" value="ECO:0007669"/>
    <property type="project" value="UniProtKB-EC"/>
</dbReference>
<dbReference type="SUPFAM" id="SSF55681">
    <property type="entry name" value="Class II aaRS and biotin synthetases"/>
    <property type="match status" value="1"/>
</dbReference>
<protein>
    <recommendedName>
        <fullName evidence="5">biotin--[biotin carboxyl-carrier protein] ligase</fullName>
        <ecNumber evidence="5">6.3.4.15</ecNumber>
    </recommendedName>
</protein>
<dbReference type="PANTHER" id="PTHR12835">
    <property type="entry name" value="BIOTIN PROTEIN LIGASE"/>
    <property type="match status" value="1"/>
</dbReference>
<dbReference type="Gene3D" id="2.30.30.100">
    <property type="match status" value="1"/>
</dbReference>
<dbReference type="PANTHER" id="PTHR12835:SF5">
    <property type="entry name" value="BIOTIN--PROTEIN LIGASE"/>
    <property type="match status" value="1"/>
</dbReference>
<dbReference type="Proteomes" id="UP000051012">
    <property type="component" value="Unassembled WGS sequence"/>
</dbReference>
<dbReference type="NCBIfam" id="TIGR00121">
    <property type="entry name" value="birA_ligase"/>
    <property type="match status" value="1"/>
</dbReference>
<proteinExistence type="predicted"/>
<dbReference type="AlphaFoldDB" id="A0A0S7YB17"/>
<reference evidence="7 8" key="1">
    <citation type="journal article" date="2015" name="Microbiome">
        <title>Genomic resolution of linkages in carbon, nitrogen, and sulfur cycling among widespread estuary sediment bacteria.</title>
        <authorList>
            <person name="Baker B.J."/>
            <person name="Lazar C.S."/>
            <person name="Teske A.P."/>
            <person name="Dick G.J."/>
        </authorList>
    </citation>
    <scope>NUCLEOTIDE SEQUENCE [LARGE SCALE GENOMIC DNA]</scope>
    <source>
        <strain evidence="7">DG_78</strain>
    </source>
</reference>
<dbReference type="CDD" id="cd16442">
    <property type="entry name" value="BPL"/>
    <property type="match status" value="1"/>
</dbReference>
<dbReference type="InterPro" id="IPR004408">
    <property type="entry name" value="Biotin_CoA_COase_ligase"/>
</dbReference>
<dbReference type="Gene3D" id="3.30.930.10">
    <property type="entry name" value="Bira Bifunctional Protein, Domain 2"/>
    <property type="match status" value="1"/>
</dbReference>
<dbReference type="InterPro" id="IPR004143">
    <property type="entry name" value="BPL_LPL_catalytic"/>
</dbReference>
<evidence type="ECO:0000313" key="8">
    <source>
        <dbReference type="Proteomes" id="UP000051012"/>
    </source>
</evidence>
<dbReference type="EC" id="6.3.4.15" evidence="5"/>
<evidence type="ECO:0000256" key="4">
    <source>
        <dbReference type="ARBA" id="ARBA00023267"/>
    </source>
</evidence>
<evidence type="ECO:0000313" key="7">
    <source>
        <dbReference type="EMBL" id="KPJ71846.1"/>
    </source>
</evidence>
<keyword evidence="3" id="KW-0067">ATP-binding</keyword>
<organism evidence="7 8">
    <name type="scientific">candidate division TA06 bacterium DG_78</name>
    <dbReference type="NCBI Taxonomy" id="1703772"/>
    <lineage>
        <taxon>Bacteria</taxon>
        <taxon>Bacteria division TA06</taxon>
    </lineage>
</organism>
<evidence type="ECO:0000256" key="2">
    <source>
        <dbReference type="ARBA" id="ARBA00022741"/>
    </source>
</evidence>